<keyword evidence="21" id="KW-1185">Reference proteome</keyword>
<feature type="transmembrane region" description="Helical" evidence="19">
    <location>
        <begin position="144"/>
        <end position="164"/>
    </location>
</feature>
<dbReference type="GO" id="GO:0009236">
    <property type="term" value="P:cobalamin biosynthetic process"/>
    <property type="evidence" value="ECO:0007669"/>
    <property type="project" value="UniProtKB-UniRule"/>
</dbReference>
<evidence type="ECO:0000256" key="18">
    <source>
        <dbReference type="ARBA" id="ARBA00049504"/>
    </source>
</evidence>
<dbReference type="Proteomes" id="UP000243002">
    <property type="component" value="Unassembled WGS sequence"/>
</dbReference>
<evidence type="ECO:0000256" key="12">
    <source>
        <dbReference type="ARBA" id="ARBA00022989"/>
    </source>
</evidence>
<keyword evidence="9 19" id="KW-0808">Transferase</keyword>
<evidence type="ECO:0000256" key="15">
    <source>
        <dbReference type="ARBA" id="ARBA00032605"/>
    </source>
</evidence>
<evidence type="ECO:0000256" key="11">
    <source>
        <dbReference type="ARBA" id="ARBA00022842"/>
    </source>
</evidence>
<organism evidence="20 21">
    <name type="scientific">Cyanobium usitatum str. Tous</name>
    <dbReference type="NCBI Taxonomy" id="2116684"/>
    <lineage>
        <taxon>Bacteria</taxon>
        <taxon>Bacillati</taxon>
        <taxon>Cyanobacteriota</taxon>
        <taxon>Cyanophyceae</taxon>
        <taxon>Synechococcales</taxon>
        <taxon>Prochlorococcaceae</taxon>
        <taxon>Cyanobium</taxon>
    </lineage>
</organism>
<keyword evidence="13 19" id="KW-0472">Membrane</keyword>
<evidence type="ECO:0000256" key="19">
    <source>
        <dbReference type="HAMAP-Rule" id="MF_00719"/>
    </source>
</evidence>
<evidence type="ECO:0000313" key="20">
    <source>
        <dbReference type="EMBL" id="PSJ05068.1"/>
    </source>
</evidence>
<accession>A0A2P7MV02</accession>
<dbReference type="Pfam" id="PF02654">
    <property type="entry name" value="CobS"/>
    <property type="match status" value="1"/>
</dbReference>
<feature type="transmembrane region" description="Helical" evidence="19">
    <location>
        <begin position="202"/>
        <end position="223"/>
    </location>
</feature>
<comment type="catalytic activity">
    <reaction evidence="17 19">
        <text>alpha-ribazole + adenosylcob(III)inamide-GDP = adenosylcob(III)alamin + GMP + H(+)</text>
        <dbReference type="Rhea" id="RHEA:16049"/>
        <dbReference type="ChEBI" id="CHEBI:10329"/>
        <dbReference type="ChEBI" id="CHEBI:15378"/>
        <dbReference type="ChEBI" id="CHEBI:18408"/>
        <dbReference type="ChEBI" id="CHEBI:58115"/>
        <dbReference type="ChEBI" id="CHEBI:60487"/>
        <dbReference type="EC" id="2.7.8.26"/>
    </reaction>
</comment>
<evidence type="ECO:0000256" key="13">
    <source>
        <dbReference type="ARBA" id="ARBA00023136"/>
    </source>
</evidence>
<feature type="transmembrane region" description="Helical" evidence="19">
    <location>
        <begin position="36"/>
        <end position="57"/>
    </location>
</feature>
<dbReference type="HAMAP" id="MF_00719">
    <property type="entry name" value="CobS"/>
    <property type="match status" value="1"/>
</dbReference>
<dbReference type="EC" id="2.7.8.26" evidence="5 19"/>
<evidence type="ECO:0000256" key="8">
    <source>
        <dbReference type="ARBA" id="ARBA00022573"/>
    </source>
</evidence>
<feature type="transmembrane region" description="Helical" evidence="19">
    <location>
        <begin position="229"/>
        <end position="247"/>
    </location>
</feature>
<dbReference type="EMBL" id="PXXO01000008">
    <property type="protein sequence ID" value="PSJ05068.1"/>
    <property type="molecule type" value="Genomic_DNA"/>
</dbReference>
<keyword evidence="10 19" id="KW-0812">Transmembrane</keyword>
<evidence type="ECO:0000256" key="3">
    <source>
        <dbReference type="ARBA" id="ARBA00004663"/>
    </source>
</evidence>
<evidence type="ECO:0000256" key="14">
    <source>
        <dbReference type="ARBA" id="ARBA00025228"/>
    </source>
</evidence>
<comment type="pathway">
    <text evidence="3 19">Cofactor biosynthesis; adenosylcobalamin biosynthesis; adenosylcobalamin from cob(II)yrinate a,c-diamide: step 7/7.</text>
</comment>
<dbReference type="OrthoDB" id="9794626at2"/>
<dbReference type="PANTHER" id="PTHR34148:SF1">
    <property type="entry name" value="ADENOSYLCOBINAMIDE-GDP RIBAZOLETRANSFERASE"/>
    <property type="match status" value="1"/>
</dbReference>
<dbReference type="UniPathway" id="UPA00148">
    <property type="reaction ID" value="UER00238"/>
</dbReference>
<dbReference type="GO" id="GO:0008818">
    <property type="term" value="F:cobalamin 5'-phosphate synthase activity"/>
    <property type="evidence" value="ECO:0007669"/>
    <property type="project" value="UniProtKB-UniRule"/>
</dbReference>
<evidence type="ECO:0000313" key="21">
    <source>
        <dbReference type="Proteomes" id="UP000243002"/>
    </source>
</evidence>
<evidence type="ECO:0000256" key="9">
    <source>
        <dbReference type="ARBA" id="ARBA00022679"/>
    </source>
</evidence>
<feature type="transmembrane region" description="Helical" evidence="19">
    <location>
        <begin position="259"/>
        <end position="280"/>
    </location>
</feature>
<evidence type="ECO:0000256" key="6">
    <source>
        <dbReference type="ARBA" id="ARBA00015850"/>
    </source>
</evidence>
<gene>
    <name evidence="19" type="primary">cobS</name>
    <name evidence="20" type="ORF">C7K55_08280</name>
</gene>
<reference evidence="20 21" key="1">
    <citation type="journal article" date="2018" name="Environ. Microbiol.">
        <title>Ecological and genomic features of two widespread freshwater picocyanobacteria.</title>
        <authorList>
            <person name="Cabello-Yeves P.J."/>
            <person name="Picazo A."/>
            <person name="Camacho A."/>
            <person name="Callieri C."/>
            <person name="Rosselli R."/>
            <person name="Roda-Garcia J.J."/>
            <person name="Coutinho F.H."/>
            <person name="Rodriguez-Valera F."/>
        </authorList>
    </citation>
    <scope>NUCLEOTIDE SEQUENCE [LARGE SCALE GENOMIC DNA]</scope>
    <source>
        <strain evidence="20 21">Tous</strain>
    </source>
</reference>
<evidence type="ECO:0000256" key="16">
    <source>
        <dbReference type="ARBA" id="ARBA00032853"/>
    </source>
</evidence>
<keyword evidence="12 19" id="KW-1133">Transmembrane helix</keyword>
<dbReference type="GO" id="GO:0051073">
    <property type="term" value="F:adenosylcobinamide-GDP ribazoletransferase activity"/>
    <property type="evidence" value="ECO:0007669"/>
    <property type="project" value="UniProtKB-UniRule"/>
</dbReference>
<comment type="cofactor">
    <cofactor evidence="1 19">
        <name>Mg(2+)</name>
        <dbReference type="ChEBI" id="CHEBI:18420"/>
    </cofactor>
</comment>
<comment type="function">
    <text evidence="14 19">Joins adenosylcobinamide-GDP and alpha-ribazole to generate adenosylcobalamin (Ado-cobalamin). Also synthesizes adenosylcobalamin 5'-phosphate from adenosylcobinamide-GDP and alpha-ribazole 5'-phosphate.</text>
</comment>
<evidence type="ECO:0000256" key="17">
    <source>
        <dbReference type="ARBA" id="ARBA00048623"/>
    </source>
</evidence>
<keyword evidence="7 19" id="KW-1003">Cell membrane</keyword>
<dbReference type="AlphaFoldDB" id="A0A2P7MV02"/>
<evidence type="ECO:0000256" key="1">
    <source>
        <dbReference type="ARBA" id="ARBA00001946"/>
    </source>
</evidence>
<comment type="catalytic activity">
    <reaction evidence="18 19">
        <text>alpha-ribazole 5'-phosphate + adenosylcob(III)inamide-GDP = adenosylcob(III)alamin 5'-phosphate + GMP + H(+)</text>
        <dbReference type="Rhea" id="RHEA:23560"/>
        <dbReference type="ChEBI" id="CHEBI:15378"/>
        <dbReference type="ChEBI" id="CHEBI:57918"/>
        <dbReference type="ChEBI" id="CHEBI:58115"/>
        <dbReference type="ChEBI" id="CHEBI:60487"/>
        <dbReference type="ChEBI" id="CHEBI:60493"/>
        <dbReference type="EC" id="2.7.8.26"/>
    </reaction>
</comment>
<evidence type="ECO:0000256" key="7">
    <source>
        <dbReference type="ARBA" id="ARBA00022475"/>
    </source>
</evidence>
<feature type="transmembrane region" description="Helical" evidence="19">
    <location>
        <begin position="69"/>
        <end position="88"/>
    </location>
</feature>
<evidence type="ECO:0000256" key="2">
    <source>
        <dbReference type="ARBA" id="ARBA00004651"/>
    </source>
</evidence>
<evidence type="ECO:0000256" key="4">
    <source>
        <dbReference type="ARBA" id="ARBA00010561"/>
    </source>
</evidence>
<protein>
    <recommendedName>
        <fullName evidence="6 19">Adenosylcobinamide-GDP ribazoletransferase</fullName>
        <ecNumber evidence="5 19">2.7.8.26</ecNumber>
    </recommendedName>
    <alternativeName>
        <fullName evidence="16 19">Cobalamin synthase</fullName>
    </alternativeName>
    <alternativeName>
        <fullName evidence="15 19">Cobalamin-5'-phosphate synthase</fullName>
    </alternativeName>
</protein>
<sequence>MSKENAGGKLIAPNRCCSDARCRLLEPVPKSFSGAIPGWLGDLAGAWVFYSVLPAWPGVPPRFERIARFAPLIGLVLGGLQGLFWWLAAGWLPLGAQVALVLALGLVLTGGLHVDGAMDTADGLGAGPRALEAMADSRVGASGVQALVVVLLLKAAALLCLGAAAPLAMLWAAFWGRVSPLLAMQWFPYLRQQGSAAFHRQHWRGLAAELVPALLVFALALGLAAWTRWPWPQGVGLLPAVLVPLWLGRRLGGHSGDSYGACVEWTEALALLLMALLLGLGPRLAA</sequence>
<dbReference type="InterPro" id="IPR003805">
    <property type="entry name" value="CobS"/>
</dbReference>
<keyword evidence="11 19" id="KW-0460">Magnesium</keyword>
<feature type="transmembrane region" description="Helical" evidence="19">
    <location>
        <begin position="94"/>
        <end position="114"/>
    </location>
</feature>
<dbReference type="GO" id="GO:0005886">
    <property type="term" value="C:plasma membrane"/>
    <property type="evidence" value="ECO:0007669"/>
    <property type="project" value="UniProtKB-SubCell"/>
</dbReference>
<keyword evidence="8 19" id="KW-0169">Cobalamin biosynthesis</keyword>
<comment type="similarity">
    <text evidence="4 19">Belongs to the CobS family.</text>
</comment>
<evidence type="ECO:0000256" key="5">
    <source>
        <dbReference type="ARBA" id="ARBA00013200"/>
    </source>
</evidence>
<comment type="subcellular location">
    <subcellularLocation>
        <location evidence="2 19">Cell membrane</location>
        <topology evidence="2 19">Multi-pass membrane protein</topology>
    </subcellularLocation>
</comment>
<evidence type="ECO:0000256" key="10">
    <source>
        <dbReference type="ARBA" id="ARBA00022692"/>
    </source>
</evidence>
<proteinExistence type="inferred from homology"/>
<dbReference type="PANTHER" id="PTHR34148">
    <property type="entry name" value="ADENOSYLCOBINAMIDE-GDP RIBAZOLETRANSFERASE"/>
    <property type="match status" value="1"/>
</dbReference>
<comment type="caution">
    <text evidence="20">The sequence shown here is derived from an EMBL/GenBank/DDBJ whole genome shotgun (WGS) entry which is preliminary data.</text>
</comment>
<name>A0A2P7MV02_9CYAN</name>